<dbReference type="SUPFAM" id="SSF52799">
    <property type="entry name" value="(Phosphotyrosine protein) phosphatases II"/>
    <property type="match status" value="1"/>
</dbReference>
<proteinExistence type="predicted"/>
<feature type="domain" description="Tyrosine specific protein phosphatases" evidence="2">
    <location>
        <begin position="46"/>
        <end position="121"/>
    </location>
</feature>
<accession>A0A1X7SI29</accession>
<evidence type="ECO:0000259" key="2">
    <source>
        <dbReference type="PROSITE" id="PS50056"/>
    </source>
</evidence>
<dbReference type="PROSITE" id="PS50055">
    <property type="entry name" value="TYR_PHOSPHATASE_PTP"/>
    <property type="match status" value="1"/>
</dbReference>
<evidence type="ECO:0000313" key="3">
    <source>
        <dbReference type="EnsemblMetazoa" id="Aqu2.1.01705_001"/>
    </source>
</evidence>
<dbReference type="GO" id="GO:0004725">
    <property type="term" value="F:protein tyrosine phosphatase activity"/>
    <property type="evidence" value="ECO:0007669"/>
    <property type="project" value="InterPro"/>
</dbReference>
<dbReference type="EnsemblMetazoa" id="Aqu2.1.01705_001">
    <property type="protein sequence ID" value="Aqu2.1.01705_001"/>
    <property type="gene ID" value="Aqu2.1.01705"/>
</dbReference>
<keyword evidence="4" id="KW-1185">Reference proteome</keyword>
<dbReference type="InterPro" id="IPR003595">
    <property type="entry name" value="Tyr_Pase_cat"/>
</dbReference>
<dbReference type="Pfam" id="PF00102">
    <property type="entry name" value="Y_phosphatase"/>
    <property type="match status" value="1"/>
</dbReference>
<sequence length="153" mass="17696">MNIDNYYTQTILRVLDTQAGEEQTIILIQLPLSNIVSDELSHTERVGILSAIEEIEKIQRKTGNNPILVHCSDTVSRSGVFCVLYTSIQQMKIEQQVNIYEILYNMRTCKPGLITTPVQYKMVYLLLMRYVEEFEAYGNFEGQKKDTESIYND</sequence>
<dbReference type="InParanoid" id="A0A1X7SI29"/>
<dbReference type="SMART" id="SM00404">
    <property type="entry name" value="PTPc_motif"/>
    <property type="match status" value="1"/>
</dbReference>
<dbReference type="PRINTS" id="PR00700">
    <property type="entry name" value="PRTYPHPHTASE"/>
</dbReference>
<dbReference type="PANTHER" id="PTHR19134:SF449">
    <property type="entry name" value="TYROSINE-PROTEIN PHOSPHATASE 1"/>
    <property type="match status" value="1"/>
</dbReference>
<dbReference type="Gene3D" id="3.90.190.10">
    <property type="entry name" value="Protein tyrosine phosphatase superfamily"/>
    <property type="match status" value="1"/>
</dbReference>
<organism evidence="3">
    <name type="scientific">Amphimedon queenslandica</name>
    <name type="common">Sponge</name>
    <dbReference type="NCBI Taxonomy" id="400682"/>
    <lineage>
        <taxon>Eukaryota</taxon>
        <taxon>Metazoa</taxon>
        <taxon>Porifera</taxon>
        <taxon>Demospongiae</taxon>
        <taxon>Heteroscleromorpha</taxon>
        <taxon>Haplosclerida</taxon>
        <taxon>Niphatidae</taxon>
        <taxon>Amphimedon</taxon>
    </lineage>
</organism>
<dbReference type="Proteomes" id="UP000007879">
    <property type="component" value="Unassembled WGS sequence"/>
</dbReference>
<dbReference type="KEGG" id="aqu:109593017"/>
<dbReference type="InterPro" id="IPR000242">
    <property type="entry name" value="PTP_cat"/>
</dbReference>
<protein>
    <recommendedName>
        <fullName evidence="5">Tyrosine-protein phosphatase domain-containing protein</fullName>
    </recommendedName>
</protein>
<reference evidence="4" key="1">
    <citation type="journal article" date="2010" name="Nature">
        <title>The Amphimedon queenslandica genome and the evolution of animal complexity.</title>
        <authorList>
            <person name="Srivastava M."/>
            <person name="Simakov O."/>
            <person name="Chapman J."/>
            <person name="Fahey B."/>
            <person name="Gauthier M.E."/>
            <person name="Mitros T."/>
            <person name="Richards G.S."/>
            <person name="Conaco C."/>
            <person name="Dacre M."/>
            <person name="Hellsten U."/>
            <person name="Larroux C."/>
            <person name="Putnam N.H."/>
            <person name="Stanke M."/>
            <person name="Adamska M."/>
            <person name="Darling A."/>
            <person name="Degnan S.M."/>
            <person name="Oakley T.H."/>
            <person name="Plachetzki D.C."/>
            <person name="Zhai Y."/>
            <person name="Adamski M."/>
            <person name="Calcino A."/>
            <person name="Cummins S.F."/>
            <person name="Goodstein D.M."/>
            <person name="Harris C."/>
            <person name="Jackson D.J."/>
            <person name="Leys S.P."/>
            <person name="Shu S."/>
            <person name="Woodcroft B.J."/>
            <person name="Vervoort M."/>
            <person name="Kosik K.S."/>
            <person name="Manning G."/>
            <person name="Degnan B.M."/>
            <person name="Rokhsar D.S."/>
        </authorList>
    </citation>
    <scope>NUCLEOTIDE SEQUENCE [LARGE SCALE GENOMIC DNA]</scope>
</reference>
<dbReference type="OrthoDB" id="6144703at2759"/>
<evidence type="ECO:0000313" key="4">
    <source>
        <dbReference type="Proteomes" id="UP000007879"/>
    </source>
</evidence>
<dbReference type="PANTHER" id="PTHR19134">
    <property type="entry name" value="RECEPTOR-TYPE TYROSINE-PROTEIN PHOSPHATASE"/>
    <property type="match status" value="1"/>
</dbReference>
<dbReference type="InterPro" id="IPR029021">
    <property type="entry name" value="Prot-tyrosine_phosphatase-like"/>
</dbReference>
<feature type="domain" description="Tyrosine-protein phosphatase" evidence="1">
    <location>
        <begin position="1"/>
        <end position="130"/>
    </location>
</feature>
<dbReference type="EnsemblMetazoa" id="XM_020008288.1">
    <property type="protein sequence ID" value="XP_019863847.1"/>
    <property type="gene ID" value="LOC109593017"/>
</dbReference>
<gene>
    <name evidence="3" type="primary">109593017</name>
</gene>
<dbReference type="STRING" id="400682.A0A1X7SI29"/>
<reference evidence="3" key="2">
    <citation type="submission" date="2017-05" db="UniProtKB">
        <authorList>
            <consortium name="EnsemblMetazoa"/>
        </authorList>
    </citation>
    <scope>IDENTIFICATION</scope>
</reference>
<evidence type="ECO:0008006" key="5">
    <source>
        <dbReference type="Google" id="ProtNLM"/>
    </source>
</evidence>
<evidence type="ECO:0000259" key="1">
    <source>
        <dbReference type="PROSITE" id="PS50055"/>
    </source>
</evidence>
<name>A0A1X7SI29_AMPQE</name>
<dbReference type="AlphaFoldDB" id="A0A1X7SI29"/>
<dbReference type="InterPro" id="IPR050348">
    <property type="entry name" value="Protein-Tyr_Phosphatase"/>
</dbReference>
<dbReference type="PROSITE" id="PS50056">
    <property type="entry name" value="TYR_PHOSPHATASE_2"/>
    <property type="match status" value="1"/>
</dbReference>
<dbReference type="InterPro" id="IPR000387">
    <property type="entry name" value="Tyr_Pase_dom"/>
</dbReference>